<protein>
    <submittedName>
        <fullName evidence="5">GntR family transcriptional regulator</fullName>
    </submittedName>
</protein>
<dbReference type="PANTHER" id="PTHR43537">
    <property type="entry name" value="TRANSCRIPTIONAL REGULATOR, GNTR FAMILY"/>
    <property type="match status" value="1"/>
</dbReference>
<dbReference type="SUPFAM" id="SSF46785">
    <property type="entry name" value="Winged helix' DNA-binding domain"/>
    <property type="match status" value="1"/>
</dbReference>
<dbReference type="SMART" id="SM00895">
    <property type="entry name" value="FCD"/>
    <property type="match status" value="1"/>
</dbReference>
<proteinExistence type="predicted"/>
<accession>A0ABW3YVA1</accession>
<keyword evidence="2" id="KW-0238">DNA-binding</keyword>
<evidence type="ECO:0000256" key="2">
    <source>
        <dbReference type="ARBA" id="ARBA00023125"/>
    </source>
</evidence>
<dbReference type="RefSeq" id="WP_374836626.1">
    <property type="nucleotide sequence ID" value="NZ_JBHEEW010000003.1"/>
</dbReference>
<dbReference type="Pfam" id="PF00392">
    <property type="entry name" value="GntR"/>
    <property type="match status" value="1"/>
</dbReference>
<evidence type="ECO:0000256" key="3">
    <source>
        <dbReference type="ARBA" id="ARBA00023163"/>
    </source>
</evidence>
<dbReference type="InterPro" id="IPR011711">
    <property type="entry name" value="GntR_C"/>
</dbReference>
<evidence type="ECO:0000259" key="4">
    <source>
        <dbReference type="PROSITE" id="PS50949"/>
    </source>
</evidence>
<dbReference type="SMART" id="SM00345">
    <property type="entry name" value="HTH_GNTR"/>
    <property type="match status" value="1"/>
</dbReference>
<name>A0ABW3YVA1_MYCRA</name>
<dbReference type="InterPro" id="IPR036388">
    <property type="entry name" value="WH-like_DNA-bd_sf"/>
</dbReference>
<dbReference type="EMBL" id="JBHTNF010000003">
    <property type="protein sequence ID" value="MFD1327834.1"/>
    <property type="molecule type" value="Genomic_DNA"/>
</dbReference>
<dbReference type="InterPro" id="IPR000524">
    <property type="entry name" value="Tscrpt_reg_HTH_GntR"/>
</dbReference>
<dbReference type="SUPFAM" id="SSF48008">
    <property type="entry name" value="GntR ligand-binding domain-like"/>
    <property type="match status" value="1"/>
</dbReference>
<gene>
    <name evidence="5" type="ORF">ACFQ33_07995</name>
</gene>
<evidence type="ECO:0000256" key="1">
    <source>
        <dbReference type="ARBA" id="ARBA00023015"/>
    </source>
</evidence>
<dbReference type="PANTHER" id="PTHR43537:SF39">
    <property type="entry name" value="HTH-TYPE TRANSCRIPTIONAL REGULATOR MCBR"/>
    <property type="match status" value="1"/>
</dbReference>
<dbReference type="InterPro" id="IPR036390">
    <property type="entry name" value="WH_DNA-bd_sf"/>
</dbReference>
<feature type="domain" description="HTH gntR-type" evidence="4">
    <location>
        <begin position="15"/>
        <end position="82"/>
    </location>
</feature>
<dbReference type="Gene3D" id="1.20.120.530">
    <property type="entry name" value="GntR ligand-binding domain-like"/>
    <property type="match status" value="1"/>
</dbReference>
<dbReference type="Gene3D" id="1.10.10.10">
    <property type="entry name" value="Winged helix-like DNA-binding domain superfamily/Winged helix DNA-binding domain"/>
    <property type="match status" value="1"/>
</dbReference>
<keyword evidence="6" id="KW-1185">Reference proteome</keyword>
<sequence>MGALKLQPLVRPDGMTTHEYAHRRLRQAIMVGSIRPGEALTIRGIAEAMESSPTPVREALRRLSSEGALKVLDNRRIMVPRMTADRFGELIALRTVLEQHAARRAVDHITEKQIDRLVEIDKAQDEAIARKDSATTLLLLNQEFHRTLYTANPDQIIMPMVESVWLQLGPFLGIAMEYVEQLYFVDRHQEAIAALRKRDGDAVAAAIGADIREGIGGFERGAIENLLRLAGQ</sequence>
<keyword evidence="1" id="KW-0805">Transcription regulation</keyword>
<dbReference type="Proteomes" id="UP001597173">
    <property type="component" value="Unassembled WGS sequence"/>
</dbReference>
<dbReference type="Pfam" id="PF07729">
    <property type="entry name" value="FCD"/>
    <property type="match status" value="1"/>
</dbReference>
<evidence type="ECO:0000313" key="5">
    <source>
        <dbReference type="EMBL" id="MFD1327834.1"/>
    </source>
</evidence>
<dbReference type="PROSITE" id="PS50949">
    <property type="entry name" value="HTH_GNTR"/>
    <property type="match status" value="1"/>
</dbReference>
<organism evidence="5 6">
    <name type="scientific">Mycoplana ramosa</name>
    <name type="common">Mycoplana bullata</name>
    <dbReference type="NCBI Taxonomy" id="40837"/>
    <lineage>
        <taxon>Bacteria</taxon>
        <taxon>Pseudomonadati</taxon>
        <taxon>Pseudomonadota</taxon>
        <taxon>Alphaproteobacteria</taxon>
        <taxon>Hyphomicrobiales</taxon>
        <taxon>Rhizobiaceae</taxon>
        <taxon>Mycoplana</taxon>
    </lineage>
</organism>
<evidence type="ECO:0000313" key="6">
    <source>
        <dbReference type="Proteomes" id="UP001597173"/>
    </source>
</evidence>
<dbReference type="InterPro" id="IPR008920">
    <property type="entry name" value="TF_FadR/GntR_C"/>
</dbReference>
<comment type="caution">
    <text evidence="5">The sequence shown here is derived from an EMBL/GenBank/DDBJ whole genome shotgun (WGS) entry which is preliminary data.</text>
</comment>
<reference evidence="6" key="1">
    <citation type="journal article" date="2019" name="Int. J. Syst. Evol. Microbiol.">
        <title>The Global Catalogue of Microorganisms (GCM) 10K type strain sequencing project: providing services to taxonomists for standard genome sequencing and annotation.</title>
        <authorList>
            <consortium name="The Broad Institute Genomics Platform"/>
            <consortium name="The Broad Institute Genome Sequencing Center for Infectious Disease"/>
            <person name="Wu L."/>
            <person name="Ma J."/>
        </authorList>
    </citation>
    <scope>NUCLEOTIDE SEQUENCE [LARGE SCALE GENOMIC DNA]</scope>
    <source>
        <strain evidence="6">CCUG 55609</strain>
    </source>
</reference>
<keyword evidence="3" id="KW-0804">Transcription</keyword>